<evidence type="ECO:0000313" key="3">
    <source>
        <dbReference type="Proteomes" id="UP001055439"/>
    </source>
</evidence>
<dbReference type="OrthoDB" id="1934890at2759"/>
<dbReference type="Proteomes" id="UP001055439">
    <property type="component" value="Chromosome 2"/>
</dbReference>
<dbReference type="EMBL" id="CP097504">
    <property type="protein sequence ID" value="URD86885.1"/>
    <property type="molecule type" value="Genomic_DNA"/>
</dbReference>
<keyword evidence="3" id="KW-1185">Reference proteome</keyword>
<evidence type="ECO:0000256" key="1">
    <source>
        <dbReference type="SAM" id="MobiDB-lite"/>
    </source>
</evidence>
<gene>
    <name evidence="2" type="ORF">MUK42_34529</name>
</gene>
<feature type="region of interest" description="Disordered" evidence="1">
    <location>
        <begin position="1"/>
        <end position="67"/>
    </location>
</feature>
<evidence type="ECO:0000313" key="2">
    <source>
        <dbReference type="EMBL" id="URD86885.1"/>
    </source>
</evidence>
<reference evidence="2" key="1">
    <citation type="submission" date="2022-05" db="EMBL/GenBank/DDBJ databases">
        <title>The Musa troglodytarum L. genome provides insights into the mechanism of non-climacteric behaviour and enrichment of carotenoids.</title>
        <authorList>
            <person name="Wang J."/>
        </authorList>
    </citation>
    <scope>NUCLEOTIDE SEQUENCE</scope>
    <source>
        <tissue evidence="2">Leaf</tissue>
    </source>
</reference>
<feature type="region of interest" description="Disordered" evidence="1">
    <location>
        <begin position="125"/>
        <end position="163"/>
    </location>
</feature>
<name>A0A9E7F1Q1_9LILI</name>
<feature type="compositionally biased region" description="Acidic residues" evidence="1">
    <location>
        <begin position="45"/>
        <end position="54"/>
    </location>
</feature>
<accession>A0A9E7F1Q1</accession>
<feature type="compositionally biased region" description="Basic and acidic residues" evidence="1">
    <location>
        <begin position="145"/>
        <end position="163"/>
    </location>
</feature>
<feature type="compositionally biased region" description="Basic and acidic residues" evidence="1">
    <location>
        <begin position="35"/>
        <end position="44"/>
    </location>
</feature>
<dbReference type="AlphaFoldDB" id="A0A9E7F1Q1"/>
<sequence>MRRKSDPARMAALASRFRDSPAMQVQGEEEEDNGDENRDLHGEYNEEEEGEETGTEATETEQVYQEDTGVEKCFQSVVLTEELMKAYHVKEAEEEEVQLSPDEEEKNMDEGLTGAAAELVEVNENTGGDQKEHEIAAAEAENAQLEEKPEEKEMTNDTHLENR</sequence>
<protein>
    <submittedName>
        <fullName evidence="2">Uncharacterized protein</fullName>
    </submittedName>
</protein>
<organism evidence="2 3">
    <name type="scientific">Musa troglodytarum</name>
    <name type="common">fe'i banana</name>
    <dbReference type="NCBI Taxonomy" id="320322"/>
    <lineage>
        <taxon>Eukaryota</taxon>
        <taxon>Viridiplantae</taxon>
        <taxon>Streptophyta</taxon>
        <taxon>Embryophyta</taxon>
        <taxon>Tracheophyta</taxon>
        <taxon>Spermatophyta</taxon>
        <taxon>Magnoliopsida</taxon>
        <taxon>Liliopsida</taxon>
        <taxon>Zingiberales</taxon>
        <taxon>Musaceae</taxon>
        <taxon>Musa</taxon>
    </lineage>
</organism>
<proteinExistence type="predicted"/>